<evidence type="ECO:0000256" key="3">
    <source>
        <dbReference type="ARBA" id="ARBA00022723"/>
    </source>
</evidence>
<dbReference type="CDD" id="cd11041">
    <property type="entry name" value="CYP503A1-like"/>
    <property type="match status" value="1"/>
</dbReference>
<dbReference type="PROSITE" id="PS00086">
    <property type="entry name" value="CYTOCHROME_P450"/>
    <property type="match status" value="1"/>
</dbReference>
<keyword evidence="10" id="KW-1185">Reference proteome</keyword>
<dbReference type="PANTHER" id="PTHR46206">
    <property type="entry name" value="CYTOCHROME P450"/>
    <property type="match status" value="1"/>
</dbReference>
<dbReference type="PANTHER" id="PTHR46206:SF1">
    <property type="entry name" value="P450, PUTATIVE (EUROFUNG)-RELATED"/>
    <property type="match status" value="1"/>
</dbReference>
<feature type="binding site" description="axial binding residue" evidence="7">
    <location>
        <position position="435"/>
    </location>
    <ligand>
        <name>heme</name>
        <dbReference type="ChEBI" id="CHEBI:30413"/>
    </ligand>
    <ligandPart>
        <name>Fe</name>
        <dbReference type="ChEBI" id="CHEBI:18248"/>
    </ligandPart>
</feature>
<dbReference type="AlphaFoldDB" id="A0A8H7D6Y4"/>
<evidence type="ECO:0000256" key="2">
    <source>
        <dbReference type="ARBA" id="ARBA00010617"/>
    </source>
</evidence>
<evidence type="ECO:0000313" key="9">
    <source>
        <dbReference type="EMBL" id="KAF7364554.1"/>
    </source>
</evidence>
<keyword evidence="5 7" id="KW-0408">Iron</keyword>
<dbReference type="Pfam" id="PF00067">
    <property type="entry name" value="p450"/>
    <property type="match status" value="2"/>
</dbReference>
<dbReference type="InterPro" id="IPR002401">
    <property type="entry name" value="Cyt_P450_E_grp-I"/>
</dbReference>
<protein>
    <recommendedName>
        <fullName evidence="11">Cytochrome P450</fullName>
    </recommendedName>
</protein>
<sequence>MDDLRFLVLCGVLTGVVFASLRKAFRDPKLDEIPVVGSSGFLSSYRDALNFLHNAPELIQRGYDLYPEGIFRVSRLFRYEYVVCGPRLIKDLGSAPEHVVSFTEGVEESVQAKYTMGRDLSDQPYHLNAVRTSLTRNLHVCFPDVRDEIVCAFNDVLQLQGSEWKSLPVLPTLMAVVARVSNRLFVGLPLCRNQAYLANNVAYTLDVMRSANKIMLYPPFLRPLVGPIISSKNKSYARALEFLGPLIEERLEKEKELGPDWEGKPNDFISWLLDIAEGDQLAVGPLTLRILSINMAAIHTTSMAFTQALFDLTTHPEYLLPMREEAERSQRINTNGPIGMSRKVVAKEGFRFSNGVVLPQGAYVTVAAKPTHYDNANYENAATFDGFRFAREREVHMASAHAHENSDNQGQDFFKRQMISTAVDHLPFGTGKHACPGRFFAATELKAIMAHIVLTYDVKAEVEGVRPPDNVFGTRITPNPTGRVQFRKRQ</sequence>
<proteinExistence type="inferred from homology"/>
<dbReference type="Gene3D" id="1.10.630.10">
    <property type="entry name" value="Cytochrome P450"/>
    <property type="match status" value="1"/>
</dbReference>
<dbReference type="InterPro" id="IPR017972">
    <property type="entry name" value="Cyt_P450_CS"/>
</dbReference>
<dbReference type="GO" id="GO:0020037">
    <property type="term" value="F:heme binding"/>
    <property type="evidence" value="ECO:0007669"/>
    <property type="project" value="InterPro"/>
</dbReference>
<dbReference type="GO" id="GO:0004497">
    <property type="term" value="F:monooxygenase activity"/>
    <property type="evidence" value="ECO:0007669"/>
    <property type="project" value="UniProtKB-KW"/>
</dbReference>
<keyword evidence="7 8" id="KW-0349">Heme</keyword>
<evidence type="ECO:0000256" key="6">
    <source>
        <dbReference type="ARBA" id="ARBA00023033"/>
    </source>
</evidence>
<dbReference type="Proteomes" id="UP000620124">
    <property type="component" value="Unassembled WGS sequence"/>
</dbReference>
<evidence type="ECO:0000313" key="10">
    <source>
        <dbReference type="Proteomes" id="UP000620124"/>
    </source>
</evidence>
<keyword evidence="3 7" id="KW-0479">Metal-binding</keyword>
<dbReference type="InterPro" id="IPR036396">
    <property type="entry name" value="Cyt_P450_sf"/>
</dbReference>
<dbReference type="PRINTS" id="PR00463">
    <property type="entry name" value="EP450I"/>
</dbReference>
<evidence type="ECO:0000256" key="7">
    <source>
        <dbReference type="PIRSR" id="PIRSR602401-1"/>
    </source>
</evidence>
<dbReference type="GO" id="GO:0016705">
    <property type="term" value="F:oxidoreductase activity, acting on paired donors, with incorporation or reduction of molecular oxygen"/>
    <property type="evidence" value="ECO:0007669"/>
    <property type="project" value="InterPro"/>
</dbReference>
<comment type="cofactor">
    <cofactor evidence="1 7">
        <name>heme</name>
        <dbReference type="ChEBI" id="CHEBI:30413"/>
    </cofactor>
</comment>
<dbReference type="SUPFAM" id="SSF48264">
    <property type="entry name" value="Cytochrome P450"/>
    <property type="match status" value="1"/>
</dbReference>
<evidence type="ECO:0000256" key="5">
    <source>
        <dbReference type="ARBA" id="ARBA00023004"/>
    </source>
</evidence>
<evidence type="ECO:0008006" key="11">
    <source>
        <dbReference type="Google" id="ProtNLM"/>
    </source>
</evidence>
<comment type="similarity">
    <text evidence="2 8">Belongs to the cytochrome P450 family.</text>
</comment>
<organism evidence="9 10">
    <name type="scientific">Mycena venus</name>
    <dbReference type="NCBI Taxonomy" id="2733690"/>
    <lineage>
        <taxon>Eukaryota</taxon>
        <taxon>Fungi</taxon>
        <taxon>Dikarya</taxon>
        <taxon>Basidiomycota</taxon>
        <taxon>Agaricomycotina</taxon>
        <taxon>Agaricomycetes</taxon>
        <taxon>Agaricomycetidae</taxon>
        <taxon>Agaricales</taxon>
        <taxon>Marasmiineae</taxon>
        <taxon>Mycenaceae</taxon>
        <taxon>Mycena</taxon>
    </lineage>
</organism>
<gene>
    <name evidence="9" type="ORF">MVEN_00324400</name>
</gene>
<keyword evidence="4 8" id="KW-0560">Oxidoreductase</keyword>
<comment type="caution">
    <text evidence="9">The sequence shown here is derived from an EMBL/GenBank/DDBJ whole genome shotgun (WGS) entry which is preliminary data.</text>
</comment>
<accession>A0A8H7D6Y4</accession>
<evidence type="ECO:0000256" key="8">
    <source>
        <dbReference type="RuleBase" id="RU000461"/>
    </source>
</evidence>
<dbReference type="GO" id="GO:0005506">
    <property type="term" value="F:iron ion binding"/>
    <property type="evidence" value="ECO:0007669"/>
    <property type="project" value="InterPro"/>
</dbReference>
<evidence type="ECO:0000256" key="4">
    <source>
        <dbReference type="ARBA" id="ARBA00023002"/>
    </source>
</evidence>
<keyword evidence="6 8" id="KW-0503">Monooxygenase</keyword>
<dbReference type="EMBL" id="JACAZI010000003">
    <property type="protein sequence ID" value="KAF7364554.1"/>
    <property type="molecule type" value="Genomic_DNA"/>
</dbReference>
<name>A0A8H7D6Y4_9AGAR</name>
<reference evidence="9" key="1">
    <citation type="submission" date="2020-05" db="EMBL/GenBank/DDBJ databases">
        <title>Mycena genomes resolve the evolution of fungal bioluminescence.</title>
        <authorList>
            <person name="Tsai I.J."/>
        </authorList>
    </citation>
    <scope>NUCLEOTIDE SEQUENCE</scope>
    <source>
        <strain evidence="9">CCC161011</strain>
    </source>
</reference>
<dbReference type="InterPro" id="IPR001128">
    <property type="entry name" value="Cyt_P450"/>
</dbReference>
<evidence type="ECO:0000256" key="1">
    <source>
        <dbReference type="ARBA" id="ARBA00001971"/>
    </source>
</evidence>
<dbReference type="OrthoDB" id="1844152at2759"/>